<accession>A0ABW4TFT9</accession>
<gene>
    <name evidence="1" type="ORF">ACFSDE_01735</name>
</gene>
<dbReference type="EMBL" id="JBHUGD010000001">
    <property type="protein sequence ID" value="MFD1945495.1"/>
    <property type="molecule type" value="Genomic_DNA"/>
</dbReference>
<sequence length="201" mass="21602">MPDDTLWYAAYGSNVDPDRFACYLLGGCPPGAATTYPGTRAAAPALDQRPFTMPGRLVFAWHSKTWGGAIAFHDPDGGGEVLSTAYRLSPATFSDVVEQEMWRDPGADHDLAEVLAHGRQVLGPGRYETLHRTGELDGRPVLTFSADDLSVLDHGEPAPAYVATIARGLRHSHGLTDDEVVDYLLTADGLSDPDAVRRAIA</sequence>
<keyword evidence="2" id="KW-1185">Reference proteome</keyword>
<evidence type="ECO:0000313" key="1">
    <source>
        <dbReference type="EMBL" id="MFD1945495.1"/>
    </source>
</evidence>
<comment type="caution">
    <text evidence="1">The sequence shown here is derived from an EMBL/GenBank/DDBJ whole genome shotgun (WGS) entry which is preliminary data.</text>
</comment>
<dbReference type="RefSeq" id="WP_343915601.1">
    <property type="nucleotide sequence ID" value="NZ_BAAAJT010000002.1"/>
</dbReference>
<organism evidence="1 2">
    <name type="scientific">Nocardioides aestuarii</name>
    <dbReference type="NCBI Taxonomy" id="252231"/>
    <lineage>
        <taxon>Bacteria</taxon>
        <taxon>Bacillati</taxon>
        <taxon>Actinomycetota</taxon>
        <taxon>Actinomycetes</taxon>
        <taxon>Propionibacteriales</taxon>
        <taxon>Nocardioidaceae</taxon>
        <taxon>Nocardioides</taxon>
    </lineage>
</organism>
<dbReference type="Gene3D" id="3.10.490.10">
    <property type="entry name" value="Gamma-glutamyl cyclotransferase-like"/>
    <property type="match status" value="1"/>
</dbReference>
<evidence type="ECO:0000313" key="2">
    <source>
        <dbReference type="Proteomes" id="UP001597351"/>
    </source>
</evidence>
<dbReference type="Proteomes" id="UP001597351">
    <property type="component" value="Unassembled WGS sequence"/>
</dbReference>
<proteinExistence type="predicted"/>
<protein>
    <submittedName>
        <fullName evidence="1">Histone deacetylase</fullName>
    </submittedName>
</protein>
<name>A0ABW4TFT9_9ACTN</name>
<reference evidence="2" key="1">
    <citation type="journal article" date="2019" name="Int. J. Syst. Evol. Microbiol.">
        <title>The Global Catalogue of Microorganisms (GCM) 10K type strain sequencing project: providing services to taxonomists for standard genome sequencing and annotation.</title>
        <authorList>
            <consortium name="The Broad Institute Genomics Platform"/>
            <consortium name="The Broad Institute Genome Sequencing Center for Infectious Disease"/>
            <person name="Wu L."/>
            <person name="Ma J."/>
        </authorList>
    </citation>
    <scope>NUCLEOTIDE SEQUENCE [LARGE SCALE GENOMIC DNA]</scope>
    <source>
        <strain evidence="2">CGMCC 1.12477</strain>
    </source>
</reference>